<keyword evidence="11" id="KW-0812">Transmembrane</keyword>
<evidence type="ECO:0000256" key="1">
    <source>
        <dbReference type="ARBA" id="ARBA00004609"/>
    </source>
</evidence>
<dbReference type="GO" id="GO:0042124">
    <property type="term" value="F:1,3-beta-glucanosyltransferase activity"/>
    <property type="evidence" value="ECO:0007669"/>
    <property type="project" value="TreeGrafter"/>
</dbReference>
<dbReference type="EC" id="2.4.1.-" evidence="9"/>
<evidence type="ECO:0000256" key="11">
    <source>
        <dbReference type="SAM" id="Phobius"/>
    </source>
</evidence>
<feature type="region of interest" description="Disordered" evidence="10">
    <location>
        <begin position="375"/>
        <end position="417"/>
    </location>
</feature>
<evidence type="ECO:0000256" key="10">
    <source>
        <dbReference type="SAM" id="MobiDB-lite"/>
    </source>
</evidence>
<evidence type="ECO:0000256" key="9">
    <source>
        <dbReference type="RuleBase" id="RU361209"/>
    </source>
</evidence>
<dbReference type="InterPro" id="IPR017853">
    <property type="entry name" value="GH"/>
</dbReference>
<keyword evidence="7" id="KW-0325">Glycoprotein</keyword>
<gene>
    <name evidence="12" type="ORF">VHEMI06662</name>
</gene>
<proteinExistence type="inferred from homology"/>
<feature type="compositionally biased region" description="Gly residues" evidence="10">
    <location>
        <begin position="377"/>
        <end position="387"/>
    </location>
</feature>
<evidence type="ECO:0000313" key="13">
    <source>
        <dbReference type="Proteomes" id="UP000039046"/>
    </source>
</evidence>
<evidence type="ECO:0000256" key="8">
    <source>
        <dbReference type="ARBA" id="ARBA00023288"/>
    </source>
</evidence>
<keyword evidence="8 9" id="KW-0449">Lipoprotein</keyword>
<comment type="function">
    <text evidence="9">Splits internally a 1,3-beta-glucan molecule and transfers the newly generated reducing end (the donor) to the non-reducing end of another 1,3-beta-glucan molecule (the acceptor) forming a 1,3-beta linkage, resulting in the elongation of 1,3-beta-glucan chains in the cell wall.</text>
</comment>
<feature type="signal peptide" evidence="9">
    <location>
        <begin position="1"/>
        <end position="17"/>
    </location>
</feature>
<dbReference type="Gene3D" id="3.20.20.80">
    <property type="entry name" value="Glycosidases"/>
    <property type="match status" value="1"/>
</dbReference>
<evidence type="ECO:0000256" key="7">
    <source>
        <dbReference type="ARBA" id="ARBA00023180"/>
    </source>
</evidence>
<reference evidence="12 13" key="1">
    <citation type="journal article" date="2015" name="Genome Announc.">
        <title>Draft Genome Sequence and Gene Annotation of the Entomopathogenic Fungus Verticillium hemipterigenum.</title>
        <authorList>
            <person name="Horn F."/>
            <person name="Habel A."/>
            <person name="Scharf D.H."/>
            <person name="Dworschak J."/>
            <person name="Brakhage A.A."/>
            <person name="Guthke R."/>
            <person name="Hertweck C."/>
            <person name="Linde J."/>
        </authorList>
    </citation>
    <scope>NUCLEOTIDE SEQUENCE [LARGE SCALE GENOMIC DNA]</scope>
</reference>
<feature type="compositionally biased region" description="Polar residues" evidence="10">
    <location>
        <begin position="393"/>
        <end position="411"/>
    </location>
</feature>
<dbReference type="EMBL" id="CDHN01000003">
    <property type="protein sequence ID" value="CEJ90910.1"/>
    <property type="molecule type" value="Genomic_DNA"/>
</dbReference>
<dbReference type="SUPFAM" id="SSF51445">
    <property type="entry name" value="(Trans)glycosidases"/>
    <property type="match status" value="1"/>
</dbReference>
<dbReference type="GO" id="GO:0098552">
    <property type="term" value="C:side of membrane"/>
    <property type="evidence" value="ECO:0007669"/>
    <property type="project" value="UniProtKB-KW"/>
</dbReference>
<evidence type="ECO:0000256" key="5">
    <source>
        <dbReference type="ARBA" id="ARBA00022729"/>
    </source>
</evidence>
<protein>
    <recommendedName>
        <fullName evidence="9">1,3-beta-glucanosyltransferase</fullName>
        <ecNumber evidence="9">2.4.1.-</ecNumber>
    </recommendedName>
</protein>
<keyword evidence="6 9" id="KW-0472">Membrane</keyword>
<sequence>MQTAILSLLAAAGLVSASPAASSLSVRGDIPSITVKGNAFYANDKRFFLRGIDYQPGGNSKAVDPLADTSICKRDIKNFKDLGINTIRVYIVDNSKDHKECMQALADAGIYLVLDVNNSKYALNRAATDVHKTYNVDYIQNVLATVTEFAKYPNTLAFISGNEVVNDEKGTDKAAPYVKAITRDIKTFISNQKGMRKIPVGYAAADVSTNRMQIAQYLNCGADDARVDFFAFNDYSWCNSNFQESGWDQKVKNFTDYGLPIFLSEWGCIESPPRKFEELGALMSDQMTSVYSGGLLYEYTYEENHYGIVDVDGNDVKPRPEYKVFKAALAKYPAPSGDAGASSKGHSSTCPAQSPGWEVDSKVLPTIPSQAAKFISGGAGKGPGLDGPGSMDGKSQTSDTNSDANKPSTGDNSSNSKNAAVSVFGGIPAATATIGFLVAALNALAL</sequence>
<keyword evidence="5 9" id="KW-0732">Signal</keyword>
<dbReference type="Proteomes" id="UP000039046">
    <property type="component" value="Unassembled WGS sequence"/>
</dbReference>
<dbReference type="HOGENOM" id="CLU_021855_1_0_1"/>
<dbReference type="AlphaFoldDB" id="A0A0A1TJM8"/>
<dbReference type="InterPro" id="IPR004886">
    <property type="entry name" value="Glucanosyltransferase"/>
</dbReference>
<keyword evidence="3 9" id="KW-0336">GPI-anchor</keyword>
<dbReference type="OrthoDB" id="421038at2759"/>
<comment type="similarity">
    <text evidence="2 9">Belongs to the glycosyl hydrolase 72 family.</text>
</comment>
<evidence type="ECO:0000313" key="12">
    <source>
        <dbReference type="EMBL" id="CEJ90910.1"/>
    </source>
</evidence>
<keyword evidence="4 9" id="KW-0808">Transferase</keyword>
<accession>A0A0A1TJM8</accession>
<dbReference type="GO" id="GO:0005886">
    <property type="term" value="C:plasma membrane"/>
    <property type="evidence" value="ECO:0007669"/>
    <property type="project" value="UniProtKB-SubCell"/>
</dbReference>
<dbReference type="PANTHER" id="PTHR31468">
    <property type="entry name" value="1,3-BETA-GLUCANOSYLTRANSFERASE GAS1"/>
    <property type="match status" value="1"/>
</dbReference>
<name>A0A0A1TJM8_9HYPO</name>
<dbReference type="STRING" id="1531966.A0A0A1TJM8"/>
<keyword evidence="11" id="KW-1133">Transmembrane helix</keyword>
<organism evidence="12 13">
    <name type="scientific">[Torrubiella] hemipterigena</name>
    <dbReference type="NCBI Taxonomy" id="1531966"/>
    <lineage>
        <taxon>Eukaryota</taxon>
        <taxon>Fungi</taxon>
        <taxon>Dikarya</taxon>
        <taxon>Ascomycota</taxon>
        <taxon>Pezizomycotina</taxon>
        <taxon>Sordariomycetes</taxon>
        <taxon>Hypocreomycetidae</taxon>
        <taxon>Hypocreales</taxon>
        <taxon>Clavicipitaceae</taxon>
        <taxon>Clavicipitaceae incertae sedis</taxon>
        <taxon>'Torrubiella' clade</taxon>
    </lineage>
</organism>
<evidence type="ECO:0000256" key="3">
    <source>
        <dbReference type="ARBA" id="ARBA00022622"/>
    </source>
</evidence>
<keyword evidence="13" id="KW-1185">Reference proteome</keyword>
<dbReference type="GO" id="GO:0071970">
    <property type="term" value="P:fungal-type cell wall (1-&gt;3)-beta-D-glucan biosynthetic process"/>
    <property type="evidence" value="ECO:0007669"/>
    <property type="project" value="TreeGrafter"/>
</dbReference>
<evidence type="ECO:0000256" key="2">
    <source>
        <dbReference type="ARBA" id="ARBA00007528"/>
    </source>
</evidence>
<feature type="region of interest" description="Disordered" evidence="10">
    <location>
        <begin position="336"/>
        <end position="360"/>
    </location>
</feature>
<feature type="transmembrane region" description="Helical" evidence="11">
    <location>
        <begin position="423"/>
        <end position="445"/>
    </location>
</feature>
<dbReference type="Pfam" id="PF03198">
    <property type="entry name" value="Glyco_hydro_72"/>
    <property type="match status" value="1"/>
</dbReference>
<comment type="subcellular location">
    <subcellularLocation>
        <location evidence="1 9">Cell membrane</location>
        <topology evidence="1 9">Lipid-anchor</topology>
        <topology evidence="1 9">GPI-anchor</topology>
    </subcellularLocation>
</comment>
<dbReference type="GO" id="GO:0031505">
    <property type="term" value="P:fungal-type cell wall organization"/>
    <property type="evidence" value="ECO:0007669"/>
    <property type="project" value="TreeGrafter"/>
</dbReference>
<feature type="chain" id="PRO_5005108660" description="1,3-beta-glucanosyltransferase" evidence="9">
    <location>
        <begin position="18"/>
        <end position="446"/>
    </location>
</feature>
<dbReference type="PANTHER" id="PTHR31468:SF5">
    <property type="entry name" value="1,3-BETA-GLUCANOSYLTRANSFERASE GAS5"/>
    <property type="match status" value="1"/>
</dbReference>
<evidence type="ECO:0000256" key="4">
    <source>
        <dbReference type="ARBA" id="ARBA00022679"/>
    </source>
</evidence>
<evidence type="ECO:0000256" key="6">
    <source>
        <dbReference type="ARBA" id="ARBA00023136"/>
    </source>
</evidence>